<dbReference type="Gene3D" id="3.40.50.1820">
    <property type="entry name" value="alpha/beta hydrolase"/>
    <property type="match status" value="1"/>
</dbReference>
<dbReference type="InterPro" id="IPR029058">
    <property type="entry name" value="AB_hydrolase_fold"/>
</dbReference>
<name>A0A6J4SNA1_9ACTN</name>
<organism evidence="1">
    <name type="scientific">uncultured Solirubrobacteraceae bacterium</name>
    <dbReference type="NCBI Taxonomy" id="1162706"/>
    <lineage>
        <taxon>Bacteria</taxon>
        <taxon>Bacillati</taxon>
        <taxon>Actinomycetota</taxon>
        <taxon>Thermoleophilia</taxon>
        <taxon>Solirubrobacterales</taxon>
        <taxon>Solirubrobacteraceae</taxon>
        <taxon>environmental samples</taxon>
    </lineage>
</organism>
<sequence length="40" mass="4616">MKLRLYHHHDGARIAYREAGTGPPLVLLHSPLLSHREFEP</sequence>
<dbReference type="EMBL" id="CADCVS010000238">
    <property type="protein sequence ID" value="CAA9498754.1"/>
    <property type="molecule type" value="Genomic_DNA"/>
</dbReference>
<accession>A0A6J4SNA1</accession>
<proteinExistence type="predicted"/>
<protein>
    <recommendedName>
        <fullName evidence="2">Alpha/beta hydrolase</fullName>
    </recommendedName>
</protein>
<dbReference type="AlphaFoldDB" id="A0A6J4SNA1"/>
<dbReference type="SUPFAM" id="SSF53474">
    <property type="entry name" value="alpha/beta-Hydrolases"/>
    <property type="match status" value="1"/>
</dbReference>
<evidence type="ECO:0000313" key="1">
    <source>
        <dbReference type="EMBL" id="CAA9498754.1"/>
    </source>
</evidence>
<reference evidence="1" key="1">
    <citation type="submission" date="2020-02" db="EMBL/GenBank/DDBJ databases">
        <authorList>
            <person name="Meier V. D."/>
        </authorList>
    </citation>
    <scope>NUCLEOTIDE SEQUENCE</scope>
    <source>
        <strain evidence="1">AVDCRST_MAG30</strain>
    </source>
</reference>
<gene>
    <name evidence="1" type="ORF">AVDCRST_MAG30-1784</name>
</gene>
<evidence type="ECO:0008006" key="2">
    <source>
        <dbReference type="Google" id="ProtNLM"/>
    </source>
</evidence>
<feature type="non-terminal residue" evidence="1">
    <location>
        <position position="40"/>
    </location>
</feature>